<keyword evidence="8" id="KW-0732">Signal</keyword>
<comment type="caution">
    <text evidence="9">The sequence shown here is derived from an EMBL/GenBank/DDBJ whole genome shotgun (WGS) entry which is preliminary data.</text>
</comment>
<dbReference type="InterPro" id="IPR051906">
    <property type="entry name" value="TolC-like"/>
</dbReference>
<proteinExistence type="inferred from homology"/>
<evidence type="ECO:0000256" key="1">
    <source>
        <dbReference type="ARBA" id="ARBA00004442"/>
    </source>
</evidence>
<dbReference type="PANTHER" id="PTHR30026:SF22">
    <property type="entry name" value="OUTER MEMBRANE EFFLUX PROTEIN"/>
    <property type="match status" value="1"/>
</dbReference>
<feature type="chain" id="PRO_5046815126" evidence="8">
    <location>
        <begin position="25"/>
        <end position="505"/>
    </location>
</feature>
<keyword evidence="7" id="KW-0998">Cell outer membrane</keyword>
<evidence type="ECO:0000256" key="2">
    <source>
        <dbReference type="ARBA" id="ARBA00007613"/>
    </source>
</evidence>
<dbReference type="InterPro" id="IPR003423">
    <property type="entry name" value="OMP_efflux"/>
</dbReference>
<sequence length="505" mass="56180">MKMRNLSKVMTTLGITSFAVSAFAQQAAPAMAPQAAPTTAPQAVPAVAAQAMALVGLNQVVERAITSHPEINARYQDFVSTLEDQNIARAGWRPSITAQAWTGREWRSNIENAPSYDWNRPGWNVELRQLIFDGGATSNRIRQFGFEKLSKYYDLHATSNNLANEAVAAYLDVQRYRSMQALAQENFSMHAATLGQLRERQESGVGRGVDMEQASGRLSLAQTNLMTESNNLNDVTQRFRRVVGEYPAAQLPAVPEVTGGLPVIGQTQNFEESLRVNPAILSKQALVQAAQAGEKVAKAAGYAPTLDVRASTGRDREQPGALYRDVQSSRVQLMLTYPIYRGGADSARIRQTAAQGYAAQDVRDYTCRNVQQELSVAWNNIVRLRQQLPFLREHELSTSKVRVAYMQQFRIGQRSLLDLLDTENELFDARRAMINADYDLKKAEYYWLALSNQVLPNLGLVQPHRDAEPEEQQALVLPDEPLRACMDTLPDTSNLTPVALKQMPK</sequence>
<feature type="signal peptide" evidence="8">
    <location>
        <begin position="1"/>
        <end position="24"/>
    </location>
</feature>
<reference evidence="9 10" key="1">
    <citation type="submission" date="2020-08" db="EMBL/GenBank/DDBJ databases">
        <title>A Genomic Blueprint of the Chicken Gut Microbiome.</title>
        <authorList>
            <person name="Gilroy R."/>
            <person name="Ravi A."/>
            <person name="Getino M."/>
            <person name="Pursley I."/>
            <person name="Horton D.L."/>
            <person name="Alikhan N.-F."/>
            <person name="Baker D."/>
            <person name="Gharbi K."/>
            <person name="Hall N."/>
            <person name="Watson M."/>
            <person name="Adriaenssens E.M."/>
            <person name="Foster-Nyarko E."/>
            <person name="Jarju S."/>
            <person name="Secka A."/>
            <person name="Antonio M."/>
            <person name="Oren A."/>
            <person name="Chaudhuri R."/>
            <person name="La Ragione R.M."/>
            <person name="Hildebrand F."/>
            <person name="Pallen M.J."/>
        </authorList>
    </citation>
    <scope>NUCLEOTIDE SEQUENCE [LARGE SCALE GENOMIC DNA]</scope>
    <source>
        <strain evidence="9 10">Sa2CVA6</strain>
    </source>
</reference>
<comment type="similarity">
    <text evidence="2">Belongs to the outer membrane factor (OMF) (TC 1.B.17) family.</text>
</comment>
<evidence type="ECO:0000313" key="9">
    <source>
        <dbReference type="EMBL" id="MBD7961795.1"/>
    </source>
</evidence>
<dbReference type="Pfam" id="PF02321">
    <property type="entry name" value="OEP"/>
    <property type="match status" value="2"/>
</dbReference>
<keyword evidence="10" id="KW-1185">Reference proteome</keyword>
<dbReference type="PANTHER" id="PTHR30026">
    <property type="entry name" value="OUTER MEMBRANE PROTEIN TOLC"/>
    <property type="match status" value="1"/>
</dbReference>
<keyword evidence="5" id="KW-0812">Transmembrane</keyword>
<dbReference type="Proteomes" id="UP000634919">
    <property type="component" value="Unassembled WGS sequence"/>
</dbReference>
<evidence type="ECO:0000313" key="10">
    <source>
        <dbReference type="Proteomes" id="UP000634919"/>
    </source>
</evidence>
<comment type="subcellular location">
    <subcellularLocation>
        <location evidence="1">Cell outer membrane</location>
    </subcellularLocation>
</comment>
<evidence type="ECO:0000256" key="8">
    <source>
        <dbReference type="SAM" id="SignalP"/>
    </source>
</evidence>
<evidence type="ECO:0000256" key="3">
    <source>
        <dbReference type="ARBA" id="ARBA00022448"/>
    </source>
</evidence>
<keyword evidence="3" id="KW-0813">Transport</keyword>
<dbReference type="SUPFAM" id="SSF56954">
    <property type="entry name" value="Outer membrane efflux proteins (OEP)"/>
    <property type="match status" value="1"/>
</dbReference>
<name>A0ABR8SE84_9BURK</name>
<evidence type="ECO:0000256" key="7">
    <source>
        <dbReference type="ARBA" id="ARBA00023237"/>
    </source>
</evidence>
<keyword evidence="4" id="KW-1134">Transmembrane beta strand</keyword>
<dbReference type="RefSeq" id="WP_191724204.1">
    <property type="nucleotide sequence ID" value="NZ_JACSQK010000007.1"/>
</dbReference>
<dbReference type="Gene3D" id="1.20.1600.10">
    <property type="entry name" value="Outer membrane efflux proteins (OEP)"/>
    <property type="match status" value="1"/>
</dbReference>
<organism evidence="9 10">
    <name type="scientific">Comamonas avium</name>
    <dbReference type="NCBI Taxonomy" id="2762231"/>
    <lineage>
        <taxon>Bacteria</taxon>
        <taxon>Pseudomonadati</taxon>
        <taxon>Pseudomonadota</taxon>
        <taxon>Betaproteobacteria</taxon>
        <taxon>Burkholderiales</taxon>
        <taxon>Comamonadaceae</taxon>
        <taxon>Comamonas</taxon>
    </lineage>
</organism>
<dbReference type="EMBL" id="JACSQK010000007">
    <property type="protein sequence ID" value="MBD7961795.1"/>
    <property type="molecule type" value="Genomic_DNA"/>
</dbReference>
<protein>
    <submittedName>
        <fullName evidence="9">TolC family outer membrane protein</fullName>
    </submittedName>
</protein>
<dbReference type="NCBIfam" id="TIGR01844">
    <property type="entry name" value="type_I_sec_TolC"/>
    <property type="match status" value="1"/>
</dbReference>
<accession>A0ABR8SE84</accession>
<keyword evidence="6" id="KW-0472">Membrane</keyword>
<evidence type="ECO:0000256" key="4">
    <source>
        <dbReference type="ARBA" id="ARBA00022452"/>
    </source>
</evidence>
<evidence type="ECO:0000256" key="6">
    <source>
        <dbReference type="ARBA" id="ARBA00023136"/>
    </source>
</evidence>
<dbReference type="InterPro" id="IPR010130">
    <property type="entry name" value="T1SS_OMP_TolC"/>
</dbReference>
<gene>
    <name evidence="9" type="ORF">H9646_15085</name>
</gene>
<evidence type="ECO:0000256" key="5">
    <source>
        <dbReference type="ARBA" id="ARBA00022692"/>
    </source>
</evidence>